<organism evidence="1 2">
    <name type="scientific">Faecalibacterium prausnitzii</name>
    <dbReference type="NCBI Taxonomy" id="853"/>
    <lineage>
        <taxon>Bacteria</taxon>
        <taxon>Bacillati</taxon>
        <taxon>Bacillota</taxon>
        <taxon>Clostridia</taxon>
        <taxon>Eubacteriales</taxon>
        <taxon>Oscillospiraceae</taxon>
        <taxon>Faecalibacterium</taxon>
    </lineage>
</organism>
<name>A0A2A6ZVV8_9FIRM</name>
<dbReference type="EMBL" id="NMTV01000095">
    <property type="protein sequence ID" value="PDX71039.1"/>
    <property type="molecule type" value="Genomic_DNA"/>
</dbReference>
<gene>
    <name evidence="1" type="ORF">CGS55_15740</name>
</gene>
<comment type="caution">
    <text evidence="1">The sequence shown here is derived from an EMBL/GenBank/DDBJ whole genome shotgun (WGS) entry which is preliminary data.</text>
</comment>
<evidence type="ECO:0000313" key="2">
    <source>
        <dbReference type="Proteomes" id="UP000219901"/>
    </source>
</evidence>
<evidence type="ECO:0000313" key="1">
    <source>
        <dbReference type="EMBL" id="PDX71039.1"/>
    </source>
</evidence>
<accession>A0A2A6ZVV8</accession>
<reference evidence="1 2" key="1">
    <citation type="journal article" date="2017" name="Front. Microbiol.">
        <title>New Insights into the Diversity of the Genus Faecalibacterium.</title>
        <authorList>
            <person name="Benevides L."/>
            <person name="Burman S."/>
            <person name="Martin R."/>
            <person name="Robert V."/>
            <person name="Thomas M."/>
            <person name="Miquel S."/>
            <person name="Chain F."/>
            <person name="Sokol H."/>
            <person name="Bermudez-Humaran L.G."/>
            <person name="Morrison M."/>
            <person name="Langella P."/>
            <person name="Azevedo V.A."/>
            <person name="Chatel J.M."/>
            <person name="Soares S."/>
        </authorList>
    </citation>
    <scope>NUCLEOTIDE SEQUENCE [LARGE SCALE GENOMIC DNA]</scope>
    <source>
        <strain evidence="1 2">CNCM I 4546</strain>
    </source>
</reference>
<protein>
    <submittedName>
        <fullName evidence="1">Uncharacterized protein</fullName>
    </submittedName>
</protein>
<sequence length="63" mass="7710">NLYFNIFDYFQYEKFIQIHVGGIILYIKKPLNKGFLTCLKRKCPIICPRNNFQTFDKYYFCIN</sequence>
<dbReference type="Proteomes" id="UP000219901">
    <property type="component" value="Unassembled WGS sequence"/>
</dbReference>
<dbReference type="AlphaFoldDB" id="A0A2A6ZVV8"/>
<proteinExistence type="predicted"/>
<feature type="non-terminal residue" evidence="1">
    <location>
        <position position="1"/>
    </location>
</feature>